<accession>A0A917KDR7</accession>
<dbReference type="GO" id="GO:0004475">
    <property type="term" value="F:mannose-1-phosphate guanylyltransferase (GTP) activity"/>
    <property type="evidence" value="ECO:0007669"/>
    <property type="project" value="InterPro"/>
</dbReference>
<keyword evidence="2" id="KW-0808">Transferase</keyword>
<keyword evidence="2" id="KW-0548">Nucleotidyltransferase</keyword>
<sequence>MNAAAVILAGGSGERLFPYSSAQYPKQFLPLLGNRSMLQETYARLRKHFPADDIYIITQRAFRDTVLHQLPTVTGEQIIEEPARRDTAGAIALAIAKLKRRRDVLLFCPADHHIEDGDEWDTALKTALAAAWRQNRITLLGIVPNYPETGYGYVEYERVDGPVCPVVRFHEKPDREAALQMVRSGRYLWNCGIFAIPVQAALAGFAKHLPDHHRLIEEEDKARQRNLFLALPKVSIDYGLMEKMDSLLVVPAFFAWNDLGSWSALERVLSRDQNGNCTLGAVKSLQAHDSIVFAPNHEVYLYDVSNLLVVCHENQVLVANKDASGDMKQWLPKLMSQP</sequence>
<gene>
    <name evidence="2" type="ORF">GCM10010885_14860</name>
</gene>
<dbReference type="CDD" id="cd02509">
    <property type="entry name" value="GDP-M1P_Guanylyltransferase"/>
    <property type="match status" value="1"/>
</dbReference>
<evidence type="ECO:0000313" key="2">
    <source>
        <dbReference type="EMBL" id="GGJ06769.1"/>
    </source>
</evidence>
<dbReference type="PANTHER" id="PTHR46390">
    <property type="entry name" value="MANNOSE-1-PHOSPHATE GUANYLYLTRANSFERASE"/>
    <property type="match status" value="1"/>
</dbReference>
<dbReference type="InterPro" id="IPR029044">
    <property type="entry name" value="Nucleotide-diphossugar_trans"/>
</dbReference>
<dbReference type="AlphaFoldDB" id="A0A917KDR7"/>
<dbReference type="RefSeq" id="WP_188882148.1">
    <property type="nucleotide sequence ID" value="NZ_BMOY01000020.1"/>
</dbReference>
<keyword evidence="3" id="KW-1185">Reference proteome</keyword>
<dbReference type="InterPro" id="IPR005835">
    <property type="entry name" value="NTP_transferase_dom"/>
</dbReference>
<dbReference type="Proteomes" id="UP000637695">
    <property type="component" value="Unassembled WGS sequence"/>
</dbReference>
<dbReference type="GO" id="GO:0009298">
    <property type="term" value="P:GDP-mannose biosynthetic process"/>
    <property type="evidence" value="ECO:0007669"/>
    <property type="project" value="TreeGrafter"/>
</dbReference>
<feature type="domain" description="Nucleotidyl transferase" evidence="1">
    <location>
        <begin position="5"/>
        <end position="271"/>
    </location>
</feature>
<dbReference type="Pfam" id="PF00483">
    <property type="entry name" value="NTP_transferase"/>
    <property type="match status" value="1"/>
</dbReference>
<evidence type="ECO:0000313" key="3">
    <source>
        <dbReference type="Proteomes" id="UP000637695"/>
    </source>
</evidence>
<proteinExistence type="predicted"/>
<dbReference type="EMBL" id="BMOY01000020">
    <property type="protein sequence ID" value="GGJ06769.1"/>
    <property type="molecule type" value="Genomic_DNA"/>
</dbReference>
<name>A0A917KDR7_9BACL</name>
<reference evidence="2" key="2">
    <citation type="submission" date="2020-09" db="EMBL/GenBank/DDBJ databases">
        <authorList>
            <person name="Sun Q."/>
            <person name="Ohkuma M."/>
        </authorList>
    </citation>
    <scope>NUCLEOTIDE SEQUENCE</scope>
    <source>
        <strain evidence="2">JCM 18487</strain>
    </source>
</reference>
<comment type="caution">
    <text evidence="2">The sequence shown here is derived from an EMBL/GenBank/DDBJ whole genome shotgun (WGS) entry which is preliminary data.</text>
</comment>
<dbReference type="Gene3D" id="3.90.550.10">
    <property type="entry name" value="Spore Coat Polysaccharide Biosynthesis Protein SpsA, Chain A"/>
    <property type="match status" value="1"/>
</dbReference>
<organism evidence="2 3">
    <name type="scientific">Alicyclobacillus cellulosilyticus</name>
    <dbReference type="NCBI Taxonomy" id="1003997"/>
    <lineage>
        <taxon>Bacteria</taxon>
        <taxon>Bacillati</taxon>
        <taxon>Bacillota</taxon>
        <taxon>Bacilli</taxon>
        <taxon>Bacillales</taxon>
        <taxon>Alicyclobacillaceae</taxon>
        <taxon>Alicyclobacillus</taxon>
    </lineage>
</organism>
<dbReference type="SUPFAM" id="SSF159283">
    <property type="entry name" value="Guanosine diphospho-D-mannose pyrophosphorylase/mannose-6-phosphate isomerase linker domain"/>
    <property type="match status" value="1"/>
</dbReference>
<dbReference type="PANTHER" id="PTHR46390:SF1">
    <property type="entry name" value="MANNOSE-1-PHOSPHATE GUANYLYLTRANSFERASE"/>
    <property type="match status" value="1"/>
</dbReference>
<dbReference type="SUPFAM" id="SSF53448">
    <property type="entry name" value="Nucleotide-diphospho-sugar transferases"/>
    <property type="match status" value="1"/>
</dbReference>
<evidence type="ECO:0000259" key="1">
    <source>
        <dbReference type="Pfam" id="PF00483"/>
    </source>
</evidence>
<reference evidence="2" key="1">
    <citation type="journal article" date="2014" name="Int. J. Syst. Evol. Microbiol.">
        <title>Complete genome sequence of Corynebacterium casei LMG S-19264T (=DSM 44701T), isolated from a smear-ripened cheese.</title>
        <authorList>
            <consortium name="US DOE Joint Genome Institute (JGI-PGF)"/>
            <person name="Walter F."/>
            <person name="Albersmeier A."/>
            <person name="Kalinowski J."/>
            <person name="Ruckert C."/>
        </authorList>
    </citation>
    <scope>NUCLEOTIDE SEQUENCE</scope>
    <source>
        <strain evidence="2">JCM 18487</strain>
    </source>
</reference>
<dbReference type="InterPro" id="IPR049577">
    <property type="entry name" value="GMPP_N"/>
</dbReference>
<protein>
    <submittedName>
        <fullName evidence="2">Mannose-1-phosphate guanylyltransferase</fullName>
    </submittedName>
</protein>
<dbReference type="InterPro" id="IPR051161">
    <property type="entry name" value="Mannose-6P_isomerase_type2"/>
</dbReference>